<keyword evidence="1" id="KW-1133">Transmembrane helix</keyword>
<gene>
    <name evidence="2" type="ORF">CR105_24345</name>
</gene>
<evidence type="ECO:0000313" key="2">
    <source>
        <dbReference type="EMBL" id="PIL42421.1"/>
    </source>
</evidence>
<name>A0A2G8T8Q0_9BURK</name>
<dbReference type="Proteomes" id="UP000230390">
    <property type="component" value="Unassembled WGS sequence"/>
</dbReference>
<feature type="transmembrane region" description="Helical" evidence="1">
    <location>
        <begin position="204"/>
        <end position="229"/>
    </location>
</feature>
<comment type="caution">
    <text evidence="2">The sequence shown here is derived from an EMBL/GenBank/DDBJ whole genome shotgun (WGS) entry which is preliminary data.</text>
</comment>
<dbReference type="EMBL" id="PDOC01000027">
    <property type="protein sequence ID" value="PIL42421.1"/>
    <property type="molecule type" value="Genomic_DNA"/>
</dbReference>
<proteinExistence type="predicted"/>
<sequence length="613" mass="66487">MKQLFLAECRRFRNAALIFSAVHLCLQLFVSRIDDVLQMAWEKQLLALALYLLSGFGFALYQFASWRQPGRWLWLLHRPLSRAAIFGAIALASTSLILFAVGLPALITVLAKHHLGGGAVDLRHYLLVVHVALLTIIAWLAGAFVVINGSRSAIVILVLPYLMLAHLANGVVMLLPALLCTALLAFTVYGAFKPDRTAPPATGAALLATSLPLLFGFYLAIAVGGSVAYQFVQMAADVHPLNRAMPPAGAFTELTRADGRTAFLTGLAASNDQRAPQWRRQIPLLDVADIEPAERQFPLRNQAVNKGQLVWTDPKQNILWSFSHDAMLFRGRDVYTAAHRGWMGANGVGDTTPFAAVPMLAERGLMTPQQYYAIAPHTQKLRKLVDLKAPETLAGGAKQIGARIYVLTNERLIAYAKPADADVLPTELFSVALPGPVSDLDRVDIATLLDGTLLSFNPGRNMVNGESGSTQAVLFVDAAGHAEVVARRPLAHDFSLLFEHKDWWLSPLLHTAVALPDVLLDKGIVLDKGLTSYVKPLLRPRPWPVLAAALLGALLAAGAAWWWLRPVAATRRRKAGWIAAVLLIGPPALACLMELQSRPPRLAAEHTPAPAAA</sequence>
<accession>A0A2G8T8Q0</accession>
<feature type="transmembrane region" description="Helical" evidence="1">
    <location>
        <begin position="576"/>
        <end position="595"/>
    </location>
</feature>
<feature type="transmembrane region" description="Helical" evidence="1">
    <location>
        <begin position="159"/>
        <end position="192"/>
    </location>
</feature>
<feature type="transmembrane region" description="Helical" evidence="1">
    <location>
        <begin position="12"/>
        <end position="33"/>
    </location>
</feature>
<feature type="transmembrane region" description="Helical" evidence="1">
    <location>
        <begin position="85"/>
        <end position="107"/>
    </location>
</feature>
<dbReference type="AlphaFoldDB" id="A0A2G8T8Q0"/>
<feature type="transmembrane region" description="Helical" evidence="1">
    <location>
        <begin position="545"/>
        <end position="564"/>
    </location>
</feature>
<evidence type="ECO:0000256" key="1">
    <source>
        <dbReference type="SAM" id="Phobius"/>
    </source>
</evidence>
<feature type="transmembrane region" description="Helical" evidence="1">
    <location>
        <begin position="127"/>
        <end position="147"/>
    </location>
</feature>
<dbReference type="OrthoDB" id="6398376at2"/>
<organism evidence="2 3">
    <name type="scientific">Massilia eurypsychrophila</name>
    <dbReference type="NCBI Taxonomy" id="1485217"/>
    <lineage>
        <taxon>Bacteria</taxon>
        <taxon>Pseudomonadati</taxon>
        <taxon>Pseudomonadota</taxon>
        <taxon>Betaproteobacteria</taxon>
        <taxon>Burkholderiales</taxon>
        <taxon>Oxalobacteraceae</taxon>
        <taxon>Telluria group</taxon>
        <taxon>Massilia</taxon>
    </lineage>
</organism>
<feature type="transmembrane region" description="Helical" evidence="1">
    <location>
        <begin position="45"/>
        <end position="64"/>
    </location>
</feature>
<reference evidence="2 3" key="1">
    <citation type="submission" date="2017-10" db="EMBL/GenBank/DDBJ databases">
        <title>Massilia psychrophilum sp. nov., a novel purple-pigmented bacterium isolated from Tianshan glacier, Xinjiang Municipality, China.</title>
        <authorList>
            <person name="Wang H."/>
        </authorList>
    </citation>
    <scope>NUCLEOTIDE SEQUENCE [LARGE SCALE GENOMIC DNA]</scope>
    <source>
        <strain evidence="2 3">JCM 30074</strain>
    </source>
</reference>
<keyword evidence="1" id="KW-0812">Transmembrane</keyword>
<protein>
    <submittedName>
        <fullName evidence="2">Uncharacterized protein</fullName>
    </submittedName>
</protein>
<keyword evidence="3" id="KW-1185">Reference proteome</keyword>
<dbReference type="RefSeq" id="WP_099793090.1">
    <property type="nucleotide sequence ID" value="NZ_JBHLYV010000094.1"/>
</dbReference>
<evidence type="ECO:0000313" key="3">
    <source>
        <dbReference type="Proteomes" id="UP000230390"/>
    </source>
</evidence>
<keyword evidence="1" id="KW-0472">Membrane</keyword>